<dbReference type="GO" id="GO:0008289">
    <property type="term" value="F:lipid binding"/>
    <property type="evidence" value="ECO:0007669"/>
    <property type="project" value="InterPro"/>
</dbReference>
<proteinExistence type="inferred from homology"/>
<evidence type="ECO:0000256" key="1">
    <source>
        <dbReference type="ARBA" id="ARBA00010090"/>
    </source>
</evidence>
<dbReference type="InterPro" id="IPR008405">
    <property type="entry name" value="ApoL"/>
</dbReference>
<sequence length="139" mass="14404">AKQKDTDLKDLQKIITDFRSICEHLNKIKKKHKAIGIAGGTTSAVGGVATVVGIALAPVTFGASLVVTAVGAGMIVSAGGIGALAAIASKKTVTRAAVEKLVNDYKEGVTDLERCLDFILSMDKHTGFFVSIGQCCAKK</sequence>
<dbReference type="Proteomes" id="UP000261340">
    <property type="component" value="Unplaced"/>
</dbReference>
<keyword evidence="2" id="KW-1133">Transmembrane helix</keyword>
<dbReference type="GO" id="GO:0006869">
    <property type="term" value="P:lipid transport"/>
    <property type="evidence" value="ECO:0007669"/>
    <property type="project" value="InterPro"/>
</dbReference>
<evidence type="ECO:0000313" key="4">
    <source>
        <dbReference type="Proteomes" id="UP000261340"/>
    </source>
</evidence>
<keyword evidence="2" id="KW-0812">Transmembrane</keyword>
<dbReference type="Gene3D" id="1.20.1170.10">
    <property type="match status" value="1"/>
</dbReference>
<evidence type="ECO:0000313" key="3">
    <source>
        <dbReference type="Ensembl" id="ENSACIP00000010517.1"/>
    </source>
</evidence>
<dbReference type="AlphaFoldDB" id="A0A3Q0RJM7"/>
<dbReference type="PANTHER" id="PTHR14096">
    <property type="entry name" value="APOLIPOPROTEIN L"/>
    <property type="match status" value="1"/>
</dbReference>
<dbReference type="Ensembl" id="ENSACIT00000010819.1">
    <property type="protein sequence ID" value="ENSACIP00000010517.1"/>
    <property type="gene ID" value="ENSACIG00000008245.1"/>
</dbReference>
<comment type="similarity">
    <text evidence="1">Belongs to the apolipoprotein L family.</text>
</comment>
<dbReference type="OMA" id="FQAICAQ"/>
<feature type="transmembrane region" description="Helical" evidence="2">
    <location>
        <begin position="34"/>
        <end position="57"/>
    </location>
</feature>
<dbReference type="PANTHER" id="PTHR14096:SF59">
    <property type="entry name" value="APOLIPOPROTEIN L, 1 ISOFORM X1"/>
    <property type="match status" value="1"/>
</dbReference>
<reference evidence="3" key="1">
    <citation type="submission" date="2025-08" db="UniProtKB">
        <authorList>
            <consortium name="Ensembl"/>
        </authorList>
    </citation>
    <scope>IDENTIFICATION</scope>
</reference>
<keyword evidence="2" id="KW-0472">Membrane</keyword>
<reference evidence="3" key="2">
    <citation type="submission" date="2025-09" db="UniProtKB">
        <authorList>
            <consortium name="Ensembl"/>
        </authorList>
    </citation>
    <scope>IDENTIFICATION</scope>
</reference>
<name>A0A3Q0RJM7_AMPCI</name>
<organism evidence="3 4">
    <name type="scientific">Amphilophus citrinellus</name>
    <name type="common">Midas cichlid</name>
    <name type="synonym">Cichlasoma citrinellum</name>
    <dbReference type="NCBI Taxonomy" id="61819"/>
    <lineage>
        <taxon>Eukaryota</taxon>
        <taxon>Metazoa</taxon>
        <taxon>Chordata</taxon>
        <taxon>Craniata</taxon>
        <taxon>Vertebrata</taxon>
        <taxon>Euteleostomi</taxon>
        <taxon>Actinopterygii</taxon>
        <taxon>Neopterygii</taxon>
        <taxon>Teleostei</taxon>
        <taxon>Neoteleostei</taxon>
        <taxon>Acanthomorphata</taxon>
        <taxon>Ovalentaria</taxon>
        <taxon>Cichlomorphae</taxon>
        <taxon>Cichliformes</taxon>
        <taxon>Cichlidae</taxon>
        <taxon>New World cichlids</taxon>
        <taxon>Cichlasomatinae</taxon>
        <taxon>Heroini</taxon>
        <taxon>Amphilophus</taxon>
    </lineage>
</organism>
<dbReference type="GO" id="GO:0005576">
    <property type="term" value="C:extracellular region"/>
    <property type="evidence" value="ECO:0007669"/>
    <property type="project" value="InterPro"/>
</dbReference>
<dbReference type="GO" id="GO:0042157">
    <property type="term" value="P:lipoprotein metabolic process"/>
    <property type="evidence" value="ECO:0007669"/>
    <property type="project" value="InterPro"/>
</dbReference>
<protein>
    <submittedName>
        <fullName evidence="3">Uncharacterized protein</fullName>
    </submittedName>
</protein>
<keyword evidence="4" id="KW-1185">Reference proteome</keyword>
<dbReference type="Pfam" id="PF05461">
    <property type="entry name" value="ApoL"/>
    <property type="match status" value="1"/>
</dbReference>
<accession>A0A3Q0RJM7</accession>
<dbReference type="GO" id="GO:0016020">
    <property type="term" value="C:membrane"/>
    <property type="evidence" value="ECO:0007669"/>
    <property type="project" value="TreeGrafter"/>
</dbReference>
<evidence type="ECO:0000256" key="2">
    <source>
        <dbReference type="SAM" id="Phobius"/>
    </source>
</evidence>
<feature type="transmembrane region" description="Helical" evidence="2">
    <location>
        <begin position="63"/>
        <end position="87"/>
    </location>
</feature>
<dbReference type="GeneTree" id="ENSGT01030000234789"/>